<dbReference type="InterPro" id="IPR016117">
    <property type="entry name" value="ArgJ-like_dom_sf"/>
</dbReference>
<protein>
    <submittedName>
        <fullName evidence="2">P1 family peptidase</fullName>
    </submittedName>
</protein>
<dbReference type="CDD" id="cd02252">
    <property type="entry name" value="nylC_like"/>
    <property type="match status" value="1"/>
</dbReference>
<dbReference type="EMBL" id="DWWN01000056">
    <property type="protein sequence ID" value="HJC46169.1"/>
    <property type="molecule type" value="Genomic_DNA"/>
</dbReference>
<evidence type="ECO:0000256" key="1">
    <source>
        <dbReference type="ARBA" id="ARBA00007068"/>
    </source>
</evidence>
<comment type="similarity">
    <text evidence="1">Belongs to the peptidase S58 family.</text>
</comment>
<dbReference type="GO" id="GO:0004177">
    <property type="term" value="F:aminopeptidase activity"/>
    <property type="evidence" value="ECO:0007669"/>
    <property type="project" value="TreeGrafter"/>
</dbReference>
<dbReference type="PANTHER" id="PTHR36512">
    <property type="entry name" value="D-AMINOPEPTIDASE"/>
    <property type="match status" value="1"/>
</dbReference>
<reference evidence="2" key="2">
    <citation type="submission" date="2021-04" db="EMBL/GenBank/DDBJ databases">
        <authorList>
            <person name="Gilroy R."/>
        </authorList>
    </citation>
    <scope>NUCLEOTIDE SEQUENCE</scope>
    <source>
        <strain evidence="2">ChiSjej5B23-2810</strain>
    </source>
</reference>
<dbReference type="PANTHER" id="PTHR36512:SF3">
    <property type="entry name" value="BLR5678 PROTEIN"/>
    <property type="match status" value="1"/>
</dbReference>
<evidence type="ECO:0000313" key="2">
    <source>
        <dbReference type="EMBL" id="HJC46169.1"/>
    </source>
</evidence>
<comment type="caution">
    <text evidence="2">The sequence shown here is derived from an EMBL/GenBank/DDBJ whole genome shotgun (WGS) entry which is preliminary data.</text>
</comment>
<dbReference type="Gene3D" id="3.60.70.12">
    <property type="entry name" value="L-amino peptidase D-ALA esterase/amidase"/>
    <property type="match status" value="1"/>
</dbReference>
<accession>A0A9D2T5B2</accession>
<gene>
    <name evidence="2" type="ORF">H9703_08575</name>
</gene>
<dbReference type="InterPro" id="IPR005321">
    <property type="entry name" value="Peptidase_S58_DmpA"/>
</dbReference>
<dbReference type="AlphaFoldDB" id="A0A9D2T5B2"/>
<dbReference type="Proteomes" id="UP000823906">
    <property type="component" value="Unassembled WGS sequence"/>
</dbReference>
<dbReference type="SUPFAM" id="SSF56266">
    <property type="entry name" value="DmpA/ArgJ-like"/>
    <property type="match status" value="1"/>
</dbReference>
<evidence type="ECO:0000313" key="3">
    <source>
        <dbReference type="Proteomes" id="UP000823906"/>
    </source>
</evidence>
<proteinExistence type="inferred from homology"/>
<organism evidence="2 3">
    <name type="scientific">Candidatus Faecalibacterium faecigallinarum</name>
    <dbReference type="NCBI Taxonomy" id="2838577"/>
    <lineage>
        <taxon>Bacteria</taxon>
        <taxon>Bacillati</taxon>
        <taxon>Bacillota</taxon>
        <taxon>Clostridia</taxon>
        <taxon>Eubacteriales</taxon>
        <taxon>Oscillospiraceae</taxon>
        <taxon>Faecalibacterium</taxon>
    </lineage>
</organism>
<dbReference type="Pfam" id="PF03576">
    <property type="entry name" value="Peptidase_S58"/>
    <property type="match status" value="1"/>
</dbReference>
<reference evidence="2" key="1">
    <citation type="journal article" date="2021" name="PeerJ">
        <title>Extensive microbial diversity within the chicken gut microbiome revealed by metagenomics and culture.</title>
        <authorList>
            <person name="Gilroy R."/>
            <person name="Ravi A."/>
            <person name="Getino M."/>
            <person name="Pursley I."/>
            <person name="Horton D.L."/>
            <person name="Alikhan N.F."/>
            <person name="Baker D."/>
            <person name="Gharbi K."/>
            <person name="Hall N."/>
            <person name="Watson M."/>
            <person name="Adriaenssens E.M."/>
            <person name="Foster-Nyarko E."/>
            <person name="Jarju S."/>
            <person name="Secka A."/>
            <person name="Antonio M."/>
            <person name="Oren A."/>
            <person name="Chaudhuri R.R."/>
            <person name="La Ragione R."/>
            <person name="Hildebrand F."/>
            <person name="Pallen M.J."/>
        </authorList>
    </citation>
    <scope>NUCLEOTIDE SEQUENCE</scope>
    <source>
        <strain evidence="2">ChiSjej5B23-2810</strain>
    </source>
</reference>
<name>A0A9D2T5B2_9FIRM</name>
<sequence>MIQIPVTSIANLQIGQAQDAAAATGCTVILCPEGAAAGLDVRGGGPASRESELLRPVAAADKIHAVLLSGGSAFGLDAAAGVMRWLAEHDIGFDTGVAKVPLVCASCLYDLTVGESTVRPGPDMGYQACENAGNYQDGCFGAGTGASVGKFRGMAQAMKTGIGSYAVRLGALEVGAIVAVNALGDVYDWRTGRQVAGMLAPDHSDFLSTEEEMFQSSKVVKNKFVGNTTIGAVMTNACFDKTAMNKIAAMAQNGLVRAIRPVNTTADGDSLYALSVGSVEADLDMVGTLAAQVVSEAILRAVDSATGRDGLPARHDLPWA</sequence>